<dbReference type="Pfam" id="PF15704">
    <property type="entry name" value="Mt_ATP_synt"/>
    <property type="match status" value="1"/>
</dbReference>
<dbReference type="AlphaFoldDB" id="A0A9P0Z392"/>
<sequence>MALISRILSRSSRQLCSGQVILRPDSAIPVRSFAKGAGAPTALKGDEMLKNVFLEVKKKFETAIGILRKEKITIDPEDPTAVAQYAKVMKTVREKANIQSESEKVKETIDTQTNEIPDARTYLLTLKEIRIKSGLPDFDGIEEKMLNALDKVEKEIKKPLMRNDKKGIALLTAEFDKINQTLGIRREDLPKHEEELEIKIATAQLQELKKDALEAMETQKKREEFNDEEIPDVKSLDIRNFL</sequence>
<dbReference type="PANTHER" id="PTHR36013">
    <property type="entry name" value="ATP SYNTHASE 24 KDA SUBUNIT, MITOCHONDRIAL-RELATED"/>
    <property type="match status" value="1"/>
</dbReference>
<evidence type="ECO:0000313" key="2">
    <source>
        <dbReference type="EMBL" id="CAH9085295.1"/>
    </source>
</evidence>
<dbReference type="GO" id="GO:0009555">
    <property type="term" value="P:pollen development"/>
    <property type="evidence" value="ECO:0007669"/>
    <property type="project" value="InterPro"/>
</dbReference>
<dbReference type="PANTHER" id="PTHR36013:SF2">
    <property type="entry name" value="ATP SYNTHASE 24 KDA SUBUNIT, MITOCHONDRIAL-RELATED"/>
    <property type="match status" value="1"/>
</dbReference>
<dbReference type="EMBL" id="CAMAPE010000018">
    <property type="protein sequence ID" value="CAH9085295.1"/>
    <property type="molecule type" value="Genomic_DNA"/>
</dbReference>
<dbReference type="Proteomes" id="UP001152484">
    <property type="component" value="Unassembled WGS sequence"/>
</dbReference>
<comment type="caution">
    <text evidence="2">The sequence shown here is derived from an EMBL/GenBank/DDBJ whole genome shotgun (WGS) entry which is preliminary data.</text>
</comment>
<proteinExistence type="predicted"/>
<feature type="coiled-coil region" evidence="1">
    <location>
        <begin position="191"/>
        <end position="222"/>
    </location>
</feature>
<dbReference type="OrthoDB" id="508070at2759"/>
<evidence type="ECO:0008006" key="4">
    <source>
        <dbReference type="Google" id="ProtNLM"/>
    </source>
</evidence>
<protein>
    <recommendedName>
        <fullName evidence="4">ATP synthase 24 kDa subunit, mitochondrial</fullName>
    </recommendedName>
</protein>
<evidence type="ECO:0000256" key="1">
    <source>
        <dbReference type="SAM" id="Coils"/>
    </source>
</evidence>
<keyword evidence="1" id="KW-0175">Coiled coil</keyword>
<organism evidence="2 3">
    <name type="scientific">Cuscuta europaea</name>
    <name type="common">European dodder</name>
    <dbReference type="NCBI Taxonomy" id="41803"/>
    <lineage>
        <taxon>Eukaryota</taxon>
        <taxon>Viridiplantae</taxon>
        <taxon>Streptophyta</taxon>
        <taxon>Embryophyta</taxon>
        <taxon>Tracheophyta</taxon>
        <taxon>Spermatophyta</taxon>
        <taxon>Magnoliopsida</taxon>
        <taxon>eudicotyledons</taxon>
        <taxon>Gunneridae</taxon>
        <taxon>Pentapetalae</taxon>
        <taxon>asterids</taxon>
        <taxon>lamiids</taxon>
        <taxon>Solanales</taxon>
        <taxon>Convolvulaceae</taxon>
        <taxon>Cuscuteae</taxon>
        <taxon>Cuscuta</taxon>
        <taxon>Cuscuta subgen. Cuscuta</taxon>
    </lineage>
</organism>
<keyword evidence="3" id="KW-1185">Reference proteome</keyword>
<name>A0A9P0Z392_CUSEU</name>
<gene>
    <name evidence="2" type="ORF">CEURO_LOCUS9327</name>
</gene>
<dbReference type="InterPro" id="IPR031432">
    <property type="entry name" value="MGP1"/>
</dbReference>
<reference evidence="2" key="1">
    <citation type="submission" date="2022-07" db="EMBL/GenBank/DDBJ databases">
        <authorList>
            <person name="Macas J."/>
            <person name="Novak P."/>
            <person name="Neumann P."/>
        </authorList>
    </citation>
    <scope>NUCLEOTIDE SEQUENCE</scope>
</reference>
<accession>A0A9P0Z392</accession>
<evidence type="ECO:0000313" key="3">
    <source>
        <dbReference type="Proteomes" id="UP001152484"/>
    </source>
</evidence>